<evidence type="ECO:0000313" key="3">
    <source>
        <dbReference type="Proteomes" id="UP000694428"/>
    </source>
</evidence>
<accession>A0A8C9LAP1</accession>
<dbReference type="Proteomes" id="UP000694428">
    <property type="component" value="Unplaced"/>
</dbReference>
<dbReference type="AlphaFoldDB" id="A0A8C9LAP1"/>
<proteinExistence type="predicted"/>
<evidence type="ECO:0000313" key="2">
    <source>
        <dbReference type="Ensembl" id="ENSPSTP00000014434.1"/>
    </source>
</evidence>
<keyword evidence="1" id="KW-0812">Transmembrane</keyword>
<keyword evidence="3" id="KW-1185">Reference proteome</keyword>
<keyword evidence="1" id="KW-1133">Transmembrane helix</keyword>
<keyword evidence="1" id="KW-0472">Membrane</keyword>
<evidence type="ECO:0000256" key="1">
    <source>
        <dbReference type="SAM" id="Phobius"/>
    </source>
</evidence>
<name>A0A8C9LAP1_PAVCR</name>
<organism evidence="2 3">
    <name type="scientific">Pavo cristatus</name>
    <name type="common">Indian peafowl</name>
    <name type="synonym">Blue peafowl</name>
    <dbReference type="NCBI Taxonomy" id="9049"/>
    <lineage>
        <taxon>Eukaryota</taxon>
        <taxon>Metazoa</taxon>
        <taxon>Chordata</taxon>
        <taxon>Craniata</taxon>
        <taxon>Vertebrata</taxon>
        <taxon>Euteleostomi</taxon>
        <taxon>Archelosauria</taxon>
        <taxon>Archosauria</taxon>
        <taxon>Dinosauria</taxon>
        <taxon>Saurischia</taxon>
        <taxon>Theropoda</taxon>
        <taxon>Coelurosauria</taxon>
        <taxon>Aves</taxon>
        <taxon>Neognathae</taxon>
        <taxon>Galloanserae</taxon>
        <taxon>Galliformes</taxon>
        <taxon>Phasianidae</taxon>
        <taxon>Phasianinae</taxon>
        <taxon>Pavo</taxon>
    </lineage>
</organism>
<reference evidence="2" key="1">
    <citation type="submission" date="2025-08" db="UniProtKB">
        <authorList>
            <consortium name="Ensembl"/>
        </authorList>
    </citation>
    <scope>IDENTIFICATION</scope>
</reference>
<dbReference type="Ensembl" id="ENSPSTT00000015148.1">
    <property type="protein sequence ID" value="ENSPSTP00000014434.1"/>
    <property type="gene ID" value="ENSPSTG00000010215.1"/>
</dbReference>
<reference evidence="2" key="2">
    <citation type="submission" date="2025-09" db="UniProtKB">
        <authorList>
            <consortium name="Ensembl"/>
        </authorList>
    </citation>
    <scope>IDENTIFICATION</scope>
</reference>
<sequence length="89" mass="10550">MPLEQDKVDFMSYHEELCGTSYGSFCLNGGICYMIPTVPSPFCRSVKLRCVFEYWTVAFSKLFLHFSHLWIPCVNTNLSFYFLFYQYIK</sequence>
<dbReference type="Gene3D" id="2.10.25.10">
    <property type="entry name" value="Laminin"/>
    <property type="match status" value="1"/>
</dbReference>
<protein>
    <submittedName>
        <fullName evidence="2">Uncharacterized protein</fullName>
    </submittedName>
</protein>
<feature type="transmembrane region" description="Helical" evidence="1">
    <location>
        <begin position="69"/>
        <end position="88"/>
    </location>
</feature>